<dbReference type="EMBL" id="SOSA01000094">
    <property type="protein sequence ID" value="THC96897.1"/>
    <property type="molecule type" value="Genomic_DNA"/>
</dbReference>
<name>A0A4S3JPX5_9EURO</name>
<accession>A0A4S3JPX5</accession>
<dbReference type="VEuPathDB" id="FungiDB:EYZ11_003614"/>
<gene>
    <name evidence="2" type="ORF">EYZ11_003614</name>
</gene>
<feature type="signal peptide" evidence="1">
    <location>
        <begin position="1"/>
        <end position="24"/>
    </location>
</feature>
<evidence type="ECO:0000313" key="2">
    <source>
        <dbReference type="EMBL" id="THC96897.1"/>
    </source>
</evidence>
<organism evidence="2 3">
    <name type="scientific">Aspergillus tanneri</name>
    <dbReference type="NCBI Taxonomy" id="1220188"/>
    <lineage>
        <taxon>Eukaryota</taxon>
        <taxon>Fungi</taxon>
        <taxon>Dikarya</taxon>
        <taxon>Ascomycota</taxon>
        <taxon>Pezizomycotina</taxon>
        <taxon>Eurotiomycetes</taxon>
        <taxon>Eurotiomycetidae</taxon>
        <taxon>Eurotiales</taxon>
        <taxon>Aspergillaceae</taxon>
        <taxon>Aspergillus</taxon>
        <taxon>Aspergillus subgen. Circumdati</taxon>
    </lineage>
</organism>
<evidence type="ECO:0000313" key="3">
    <source>
        <dbReference type="Proteomes" id="UP000308092"/>
    </source>
</evidence>
<keyword evidence="3" id="KW-1185">Reference proteome</keyword>
<comment type="caution">
    <text evidence="2">The sequence shown here is derived from an EMBL/GenBank/DDBJ whole genome shotgun (WGS) entry which is preliminary data.</text>
</comment>
<reference evidence="2 3" key="1">
    <citation type="submission" date="2019-03" db="EMBL/GenBank/DDBJ databases">
        <title>The genome sequence of a newly discovered highly antifungal drug resistant Aspergillus species, Aspergillus tanneri NIH 1004.</title>
        <authorList>
            <person name="Mounaud S."/>
            <person name="Singh I."/>
            <person name="Joardar V."/>
            <person name="Pakala S."/>
            <person name="Pakala S."/>
            <person name="Venepally P."/>
            <person name="Hoover J."/>
            <person name="Nierman W."/>
            <person name="Chung J."/>
            <person name="Losada L."/>
        </authorList>
    </citation>
    <scope>NUCLEOTIDE SEQUENCE [LARGE SCALE GENOMIC DNA]</scope>
    <source>
        <strain evidence="2 3">NIH1004</strain>
    </source>
</reference>
<dbReference type="AlphaFoldDB" id="A0A4S3JPX5"/>
<sequence>MASFKLIGVIATYALFLTAQLVTAMPEGHPKIQELEPIIVAD</sequence>
<protein>
    <submittedName>
        <fullName evidence="2">Uncharacterized protein</fullName>
    </submittedName>
</protein>
<keyword evidence="1" id="KW-0732">Signal</keyword>
<dbReference type="Proteomes" id="UP000308092">
    <property type="component" value="Unassembled WGS sequence"/>
</dbReference>
<proteinExistence type="predicted"/>
<evidence type="ECO:0000256" key="1">
    <source>
        <dbReference type="SAM" id="SignalP"/>
    </source>
</evidence>
<feature type="chain" id="PRO_5020787854" evidence="1">
    <location>
        <begin position="25"/>
        <end position="42"/>
    </location>
</feature>